<evidence type="ECO:0000259" key="5">
    <source>
        <dbReference type="PROSITE" id="PS50931"/>
    </source>
</evidence>
<dbReference type="Pfam" id="PF03466">
    <property type="entry name" value="LysR_substrate"/>
    <property type="match status" value="1"/>
</dbReference>
<accession>A0A5N7MTD8</accession>
<comment type="similarity">
    <text evidence="1">Belongs to the LysR transcriptional regulatory family.</text>
</comment>
<dbReference type="PROSITE" id="PS50931">
    <property type="entry name" value="HTH_LYSR"/>
    <property type="match status" value="1"/>
</dbReference>
<dbReference type="EMBL" id="VOSK01000285">
    <property type="protein sequence ID" value="MPR29920.1"/>
    <property type="molecule type" value="Genomic_DNA"/>
</dbReference>
<dbReference type="CDD" id="cd08427">
    <property type="entry name" value="PBP2_LTTR_like_2"/>
    <property type="match status" value="1"/>
</dbReference>
<dbReference type="OrthoDB" id="9811588at2"/>
<dbReference type="PANTHER" id="PTHR30346:SF28">
    <property type="entry name" value="HTH-TYPE TRANSCRIPTIONAL REGULATOR CYNR"/>
    <property type="match status" value="1"/>
</dbReference>
<evidence type="ECO:0000256" key="3">
    <source>
        <dbReference type="ARBA" id="ARBA00023125"/>
    </source>
</evidence>
<evidence type="ECO:0000313" key="6">
    <source>
        <dbReference type="EMBL" id="MPR29920.1"/>
    </source>
</evidence>
<keyword evidence="2" id="KW-0805">Transcription regulation</keyword>
<feature type="domain" description="HTH lysR-type" evidence="5">
    <location>
        <begin position="1"/>
        <end position="58"/>
    </location>
</feature>
<keyword evidence="3" id="KW-0238">DNA-binding</keyword>
<dbReference type="Gene3D" id="1.10.10.10">
    <property type="entry name" value="Winged helix-like DNA-binding domain superfamily/Winged helix DNA-binding domain"/>
    <property type="match status" value="1"/>
</dbReference>
<sequence length="287" mass="31866">MDTRFLESYLVVVESSSLAEAARQLNLTPAALGLRIRALENEIGFPLVMRSGRTVKPTAAGLTLAARAKGFLHELRDLKMIGHEETLSGELRLGEAVSAVSGILCRILLAFAQKYPDVDISVAKGSSADLYRRLTNSDLDVALVFEPQFELPKTFGWESIRREHYIVLAPMALAGSDPHELLRTKPFIRYDRTLWSGQLADNYLSRMRIQPRERLELDSLEAIAVLVDQGLGVSLVPEWSKPWPEGIKVAKLPLPGEAPVRDLGVLWPRSSPRSHMIHALLKEAVTT</sequence>
<dbReference type="InterPro" id="IPR036390">
    <property type="entry name" value="WH_DNA-bd_sf"/>
</dbReference>
<evidence type="ECO:0000313" key="7">
    <source>
        <dbReference type="Proteomes" id="UP000403266"/>
    </source>
</evidence>
<dbReference type="SUPFAM" id="SSF53850">
    <property type="entry name" value="Periplasmic binding protein-like II"/>
    <property type="match status" value="1"/>
</dbReference>
<evidence type="ECO:0000256" key="4">
    <source>
        <dbReference type="ARBA" id="ARBA00023163"/>
    </source>
</evidence>
<dbReference type="InterPro" id="IPR005119">
    <property type="entry name" value="LysR_subst-bd"/>
</dbReference>
<evidence type="ECO:0000256" key="2">
    <source>
        <dbReference type="ARBA" id="ARBA00023015"/>
    </source>
</evidence>
<dbReference type="PANTHER" id="PTHR30346">
    <property type="entry name" value="TRANSCRIPTIONAL DUAL REGULATOR HCAR-RELATED"/>
    <property type="match status" value="1"/>
</dbReference>
<reference evidence="6 7" key="1">
    <citation type="journal article" date="2019" name="Syst. Appl. Microbiol.">
        <title>Microvirga tunisiensis sp. nov., a root nodule symbiotic bacterium isolated from Lupinus micranthus and L. luteus grown in Northern Tunisia.</title>
        <authorList>
            <person name="Msaddak A."/>
            <person name="Rejili M."/>
            <person name="Duran D."/>
            <person name="Mars M."/>
            <person name="Palacios J.M."/>
            <person name="Ruiz-Argueso T."/>
            <person name="Rey L."/>
            <person name="Imperial J."/>
        </authorList>
    </citation>
    <scope>NUCLEOTIDE SEQUENCE [LARGE SCALE GENOMIC DNA]</scope>
    <source>
        <strain evidence="6 7">Lmie10</strain>
    </source>
</reference>
<dbReference type="SUPFAM" id="SSF46785">
    <property type="entry name" value="Winged helix' DNA-binding domain"/>
    <property type="match status" value="1"/>
</dbReference>
<dbReference type="GO" id="GO:0003677">
    <property type="term" value="F:DNA binding"/>
    <property type="evidence" value="ECO:0007669"/>
    <property type="project" value="UniProtKB-KW"/>
</dbReference>
<dbReference type="Pfam" id="PF00126">
    <property type="entry name" value="HTH_1"/>
    <property type="match status" value="1"/>
</dbReference>
<dbReference type="AlphaFoldDB" id="A0A5N7MTD8"/>
<dbReference type="InterPro" id="IPR036388">
    <property type="entry name" value="WH-like_DNA-bd_sf"/>
</dbReference>
<comment type="caution">
    <text evidence="6">The sequence shown here is derived from an EMBL/GenBank/DDBJ whole genome shotgun (WGS) entry which is preliminary data.</text>
</comment>
<keyword evidence="7" id="KW-1185">Reference proteome</keyword>
<protein>
    <submittedName>
        <fullName evidence="6">LysR family transcriptional regulator</fullName>
    </submittedName>
</protein>
<evidence type="ECO:0000256" key="1">
    <source>
        <dbReference type="ARBA" id="ARBA00009437"/>
    </source>
</evidence>
<dbReference type="Proteomes" id="UP000403266">
    <property type="component" value="Unassembled WGS sequence"/>
</dbReference>
<dbReference type="InterPro" id="IPR000847">
    <property type="entry name" value="LysR_HTH_N"/>
</dbReference>
<organism evidence="6 7">
    <name type="scientific">Microvirga tunisiensis</name>
    <dbReference type="NCBI Taxonomy" id="2108360"/>
    <lineage>
        <taxon>Bacteria</taxon>
        <taxon>Pseudomonadati</taxon>
        <taxon>Pseudomonadota</taxon>
        <taxon>Alphaproteobacteria</taxon>
        <taxon>Hyphomicrobiales</taxon>
        <taxon>Methylobacteriaceae</taxon>
        <taxon>Microvirga</taxon>
    </lineage>
</organism>
<dbReference type="RefSeq" id="WP_152716792.1">
    <property type="nucleotide sequence ID" value="NZ_VOSJ01000308.1"/>
</dbReference>
<dbReference type="GO" id="GO:0032993">
    <property type="term" value="C:protein-DNA complex"/>
    <property type="evidence" value="ECO:0007669"/>
    <property type="project" value="TreeGrafter"/>
</dbReference>
<gene>
    <name evidence="6" type="ORF">FS320_33870</name>
</gene>
<name>A0A5N7MTD8_9HYPH</name>
<proteinExistence type="inferred from homology"/>
<dbReference type="GO" id="GO:0003700">
    <property type="term" value="F:DNA-binding transcription factor activity"/>
    <property type="evidence" value="ECO:0007669"/>
    <property type="project" value="InterPro"/>
</dbReference>
<dbReference type="Gene3D" id="3.40.190.10">
    <property type="entry name" value="Periplasmic binding protein-like II"/>
    <property type="match status" value="2"/>
</dbReference>
<keyword evidence="4" id="KW-0804">Transcription</keyword>